<accession>A0A6H5GNJ7</accession>
<gene>
    <name evidence="2" type="ORF">NTEN_LOCUS10873</name>
    <name evidence="3" type="ORF">NTEN_LOCUS10876</name>
</gene>
<keyword evidence="4" id="KW-1185">Reference proteome</keyword>
<organism evidence="2 4">
    <name type="scientific">Nesidiocoris tenuis</name>
    <dbReference type="NCBI Taxonomy" id="355587"/>
    <lineage>
        <taxon>Eukaryota</taxon>
        <taxon>Metazoa</taxon>
        <taxon>Ecdysozoa</taxon>
        <taxon>Arthropoda</taxon>
        <taxon>Hexapoda</taxon>
        <taxon>Insecta</taxon>
        <taxon>Pterygota</taxon>
        <taxon>Neoptera</taxon>
        <taxon>Paraneoptera</taxon>
        <taxon>Hemiptera</taxon>
        <taxon>Heteroptera</taxon>
        <taxon>Panheteroptera</taxon>
        <taxon>Cimicomorpha</taxon>
        <taxon>Miridae</taxon>
        <taxon>Dicyphina</taxon>
        <taxon>Nesidiocoris</taxon>
    </lineage>
</organism>
<evidence type="ECO:0000313" key="3">
    <source>
        <dbReference type="EMBL" id="CAB0005399.1"/>
    </source>
</evidence>
<dbReference type="EMBL" id="CADCXU010016359">
    <property type="protein sequence ID" value="CAB0005399.1"/>
    <property type="molecule type" value="Genomic_DNA"/>
</dbReference>
<evidence type="ECO:0000313" key="4">
    <source>
        <dbReference type="Proteomes" id="UP000479000"/>
    </source>
</evidence>
<proteinExistence type="predicted"/>
<dbReference type="EMBL" id="CADCXU010016356">
    <property type="protein sequence ID" value="CAB0005396.1"/>
    <property type="molecule type" value="Genomic_DNA"/>
</dbReference>
<sequence length="109" mass="12280">MTEYPREGNQPLCASTAPRRAIKKKTGRRPSWMGICYDWTGIDASHCLRSLTACVKYPVIRRQIIASDRRKPFLAQHTEEQTVAPGGPSSSYARRDRSVGYCSQQVMCS</sequence>
<name>A0A6H5GNJ7_9HEMI</name>
<protein>
    <submittedName>
        <fullName evidence="2">Uncharacterized protein</fullName>
    </submittedName>
</protein>
<evidence type="ECO:0000313" key="2">
    <source>
        <dbReference type="EMBL" id="CAB0005396.1"/>
    </source>
</evidence>
<evidence type="ECO:0000256" key="1">
    <source>
        <dbReference type="SAM" id="MobiDB-lite"/>
    </source>
</evidence>
<reference evidence="2 4" key="1">
    <citation type="submission" date="2020-02" db="EMBL/GenBank/DDBJ databases">
        <authorList>
            <person name="Ferguson B K."/>
        </authorList>
    </citation>
    <scope>NUCLEOTIDE SEQUENCE [LARGE SCALE GENOMIC DNA]</scope>
</reference>
<feature type="region of interest" description="Disordered" evidence="1">
    <location>
        <begin position="76"/>
        <end position="109"/>
    </location>
</feature>
<dbReference type="Proteomes" id="UP000479000">
    <property type="component" value="Unassembled WGS sequence"/>
</dbReference>
<dbReference type="AlphaFoldDB" id="A0A6H5GNJ7"/>
<feature type="region of interest" description="Disordered" evidence="1">
    <location>
        <begin position="1"/>
        <end position="27"/>
    </location>
</feature>